<proteinExistence type="predicted"/>
<protein>
    <submittedName>
        <fullName evidence="1">Uncharacterized protein</fullName>
    </submittedName>
</protein>
<evidence type="ECO:0000313" key="1">
    <source>
        <dbReference type="EMBL" id="QJA81825.1"/>
    </source>
</evidence>
<gene>
    <name evidence="1" type="ORF">MM415A00492_0035</name>
</gene>
<dbReference type="EMBL" id="MT142470">
    <property type="protein sequence ID" value="QJA81825.1"/>
    <property type="molecule type" value="Genomic_DNA"/>
</dbReference>
<reference evidence="1" key="1">
    <citation type="submission" date="2020-03" db="EMBL/GenBank/DDBJ databases">
        <title>The deep terrestrial virosphere.</title>
        <authorList>
            <person name="Holmfeldt K."/>
            <person name="Nilsson E."/>
            <person name="Simone D."/>
            <person name="Lopez-Fernandez M."/>
            <person name="Wu X."/>
            <person name="de Brujin I."/>
            <person name="Lundin D."/>
            <person name="Andersson A."/>
            <person name="Bertilsson S."/>
            <person name="Dopson M."/>
        </authorList>
    </citation>
    <scope>NUCLEOTIDE SEQUENCE</scope>
    <source>
        <strain evidence="1">MM415A00492</strain>
    </source>
</reference>
<name>A0A6M3KK90_9ZZZZ</name>
<sequence length="128" mass="14358">MDNEIRFKFVITPAIPPEERHQIQDALKKLGYKITGGGTDTDMSECDISFEKTEPVSTHTNHTGLTGIKDGHKCVKCDATDNLVAHHIVGITLCVDCHKLVHKDDGWQVGAGEKSLNRKIIYNYREIR</sequence>
<dbReference type="AlphaFoldDB" id="A0A6M3KK90"/>
<accession>A0A6M3KK90</accession>
<organism evidence="1">
    <name type="scientific">viral metagenome</name>
    <dbReference type="NCBI Taxonomy" id="1070528"/>
    <lineage>
        <taxon>unclassified sequences</taxon>
        <taxon>metagenomes</taxon>
        <taxon>organismal metagenomes</taxon>
    </lineage>
</organism>